<feature type="transmembrane region" description="Helical" evidence="8">
    <location>
        <begin position="524"/>
        <end position="546"/>
    </location>
</feature>
<feature type="domain" description="ABC transmembrane type-1" evidence="9">
    <location>
        <begin position="400"/>
        <end position="588"/>
    </location>
</feature>
<feature type="domain" description="ABC transmembrane type-1" evidence="9">
    <location>
        <begin position="71"/>
        <end position="277"/>
    </location>
</feature>
<evidence type="ECO:0000256" key="6">
    <source>
        <dbReference type="ARBA" id="ARBA00022989"/>
    </source>
</evidence>
<accession>A0A4U6RCD4</accession>
<feature type="transmembrane region" description="Helical" evidence="8">
    <location>
        <begin position="438"/>
        <end position="459"/>
    </location>
</feature>
<dbReference type="Proteomes" id="UP000305095">
    <property type="component" value="Unassembled WGS sequence"/>
</dbReference>
<keyword evidence="3 8" id="KW-0813">Transport</keyword>
<feature type="transmembrane region" description="Helical" evidence="8">
    <location>
        <begin position="157"/>
        <end position="178"/>
    </location>
</feature>
<feature type="transmembrane region" description="Helical" evidence="8">
    <location>
        <begin position="348"/>
        <end position="369"/>
    </location>
</feature>
<comment type="similarity">
    <text evidence="2">Belongs to the binding-protein-dependent transport system permease family. CysTW subfamily.</text>
</comment>
<organism evidence="10 11">
    <name type="scientific">Bradyrhizobium elkanii</name>
    <dbReference type="NCBI Taxonomy" id="29448"/>
    <lineage>
        <taxon>Bacteria</taxon>
        <taxon>Pseudomonadati</taxon>
        <taxon>Pseudomonadota</taxon>
        <taxon>Alphaproteobacteria</taxon>
        <taxon>Hyphomicrobiales</taxon>
        <taxon>Nitrobacteraceae</taxon>
        <taxon>Bradyrhizobium</taxon>
    </lineage>
</organism>
<evidence type="ECO:0000256" key="7">
    <source>
        <dbReference type="ARBA" id="ARBA00023136"/>
    </source>
</evidence>
<dbReference type="InterPro" id="IPR000515">
    <property type="entry name" value="MetI-like"/>
</dbReference>
<dbReference type="InterPro" id="IPR035906">
    <property type="entry name" value="MetI-like_sf"/>
</dbReference>
<dbReference type="AlphaFoldDB" id="A0A4U6RCD4"/>
<gene>
    <name evidence="10" type="ORF">FDV58_39360</name>
</gene>
<dbReference type="Gene3D" id="1.10.3720.10">
    <property type="entry name" value="MetI-like"/>
    <property type="match status" value="2"/>
</dbReference>
<keyword evidence="7 8" id="KW-0472">Membrane</keyword>
<keyword evidence="6 8" id="KW-1133">Transmembrane helix</keyword>
<keyword evidence="5 8" id="KW-0812">Transmembrane</keyword>
<dbReference type="CDD" id="cd06261">
    <property type="entry name" value="TM_PBP2"/>
    <property type="match status" value="2"/>
</dbReference>
<dbReference type="GO" id="GO:0005886">
    <property type="term" value="C:plasma membrane"/>
    <property type="evidence" value="ECO:0007669"/>
    <property type="project" value="UniProtKB-SubCell"/>
</dbReference>
<feature type="transmembrane region" description="Helical" evidence="8">
    <location>
        <begin position="24"/>
        <end position="49"/>
    </location>
</feature>
<evidence type="ECO:0000313" key="10">
    <source>
        <dbReference type="EMBL" id="TKV71677.1"/>
    </source>
</evidence>
<comment type="subcellular location">
    <subcellularLocation>
        <location evidence="1 8">Cell membrane</location>
        <topology evidence="1 8">Multi-pass membrane protein</topology>
    </subcellularLocation>
</comment>
<evidence type="ECO:0000313" key="11">
    <source>
        <dbReference type="Proteomes" id="UP000305095"/>
    </source>
</evidence>
<protein>
    <submittedName>
        <fullName evidence="10">ABC transporter permease subunit</fullName>
    </submittedName>
</protein>
<reference evidence="10 11" key="1">
    <citation type="submission" date="2019-05" db="EMBL/GenBank/DDBJ databases">
        <title>Draft Genome of Bradyrhizobium elkanii strain SEMIA 938, Used in Commercial Inoculants for Lupinus spp. in Brazil.</title>
        <authorList>
            <person name="Hungria M."/>
            <person name="Delamuta J.R.M."/>
            <person name="Ribeiro R.A."/>
            <person name="Nogueira M.A."/>
        </authorList>
    </citation>
    <scope>NUCLEOTIDE SEQUENCE [LARGE SCALE GENOMIC DNA]</scope>
    <source>
        <strain evidence="10 11">Semia 938</strain>
    </source>
</reference>
<feature type="transmembrane region" description="Helical" evidence="8">
    <location>
        <begin position="213"/>
        <end position="234"/>
    </location>
</feature>
<evidence type="ECO:0000256" key="5">
    <source>
        <dbReference type="ARBA" id="ARBA00022692"/>
    </source>
</evidence>
<dbReference type="GO" id="GO:0055085">
    <property type="term" value="P:transmembrane transport"/>
    <property type="evidence" value="ECO:0007669"/>
    <property type="project" value="InterPro"/>
</dbReference>
<keyword evidence="4" id="KW-1003">Cell membrane</keyword>
<evidence type="ECO:0000256" key="4">
    <source>
        <dbReference type="ARBA" id="ARBA00022475"/>
    </source>
</evidence>
<feature type="transmembrane region" description="Helical" evidence="8">
    <location>
        <begin position="471"/>
        <end position="491"/>
    </location>
</feature>
<evidence type="ECO:0000259" key="9">
    <source>
        <dbReference type="PROSITE" id="PS50928"/>
    </source>
</evidence>
<proteinExistence type="inferred from homology"/>
<evidence type="ECO:0000256" key="1">
    <source>
        <dbReference type="ARBA" id="ARBA00004651"/>
    </source>
</evidence>
<name>A0A4U6RCD4_BRAEL</name>
<dbReference type="EMBL" id="SZZP01000044">
    <property type="protein sequence ID" value="TKV71677.1"/>
    <property type="molecule type" value="Genomic_DNA"/>
</dbReference>
<dbReference type="PANTHER" id="PTHR42929:SF5">
    <property type="entry name" value="ABC TRANSPORTER PERMEASE PROTEIN"/>
    <property type="match status" value="1"/>
</dbReference>
<feature type="transmembrane region" description="Helical" evidence="8">
    <location>
        <begin position="70"/>
        <end position="96"/>
    </location>
</feature>
<evidence type="ECO:0000256" key="3">
    <source>
        <dbReference type="ARBA" id="ARBA00022448"/>
    </source>
</evidence>
<feature type="transmembrane region" description="Helical" evidence="8">
    <location>
        <begin position="404"/>
        <end position="426"/>
    </location>
</feature>
<feature type="transmembrane region" description="Helical" evidence="8">
    <location>
        <begin position="566"/>
        <end position="588"/>
    </location>
</feature>
<comment type="caution">
    <text evidence="10">The sequence shown here is derived from an EMBL/GenBank/DDBJ whole genome shotgun (WGS) entry which is preliminary data.</text>
</comment>
<dbReference type="PROSITE" id="PS50928">
    <property type="entry name" value="ABC_TM1"/>
    <property type="match status" value="2"/>
</dbReference>
<feature type="transmembrane region" description="Helical" evidence="8">
    <location>
        <begin position="102"/>
        <end position="121"/>
    </location>
</feature>
<evidence type="ECO:0000256" key="2">
    <source>
        <dbReference type="ARBA" id="ARBA00007069"/>
    </source>
</evidence>
<evidence type="ECO:0000256" key="8">
    <source>
        <dbReference type="RuleBase" id="RU363032"/>
    </source>
</evidence>
<dbReference type="Pfam" id="PF00528">
    <property type="entry name" value="BPD_transp_1"/>
    <property type="match status" value="2"/>
</dbReference>
<sequence>MATLYHAVKAAIAWPLHNREASLLLAPAALLLGIFFFIPLVGLLSLSLFDPRPTFAHYQEFLGDPTNWLILARTFALATKVTLICILFGYPLAFWIVSARTWVASALLLAVVLPFFTSYLVRTYAWMVLLGRFGLINQLLMALGLTERPVDLIYNDFSVLIAMVYILMPYTVLVLVSVMRGIPYSLTRAAASLGASAAQNFWRVFFPLSAPGVIAAGLLVFVFALGFYLTPALLGGPNTVLLPMQINTYVNGTLNWPLAATAATVLLLVTLVFYSISNYFVDTERLLSSQQRAAQQAASAVHHSTSSYVQFVDLATALVRSVGRSVRICPGLARACGRASLGGKLLRGLCLIVTAFLVSPILIIVPISFSSSRFLDFPPPGLSLQWYEAYFRSDAWLSATLQSLSVGTVVAFVSLAIGSAAAMAFVRGSSRMRRVGYQLLLAPLIVPGIISAVALYFLFVRLQLVNTSLALVIAHSIGTVPVVVLIVAASLQAQNIRLEHAAASLGASRIVTIWRIVLPLIRPALITAGFFAFLGSFDEFIFSLFLSGPNTKTLPIKMWSGIREEITPTIAAVSSLLIAFTVIVYAGVETVRRAAERRTKYK</sequence>
<dbReference type="PANTHER" id="PTHR42929">
    <property type="entry name" value="INNER MEMBRANE ABC TRANSPORTER PERMEASE PROTEIN YDCU-RELATED-RELATED"/>
    <property type="match status" value="1"/>
</dbReference>
<dbReference type="SUPFAM" id="SSF161098">
    <property type="entry name" value="MetI-like"/>
    <property type="match status" value="2"/>
</dbReference>
<dbReference type="RefSeq" id="WP_137483851.1">
    <property type="nucleotide sequence ID" value="NZ_SZZP01000044.1"/>
</dbReference>
<feature type="transmembrane region" description="Helical" evidence="8">
    <location>
        <begin position="254"/>
        <end position="276"/>
    </location>
</feature>